<keyword evidence="3" id="KW-0436">Ligase</keyword>
<keyword evidence="4" id="KW-0547">Nucleotide-binding</keyword>
<dbReference type="Pfam" id="PF02769">
    <property type="entry name" value="AIRS_C"/>
    <property type="match status" value="1"/>
</dbReference>
<protein>
    <recommendedName>
        <fullName evidence="2">phosphoribosylformylglycinamidine cyclo-ligase</fullName>
        <ecNumber evidence="2">6.3.3.1</ecNumber>
    </recommendedName>
</protein>
<dbReference type="UniPathway" id="UPA00074">
    <property type="reaction ID" value="UER00129"/>
</dbReference>
<dbReference type="PANTHER" id="PTHR10520">
    <property type="entry name" value="TRIFUNCTIONAL PURINE BIOSYNTHETIC PROTEIN ADENOSINE-3-RELATED"/>
    <property type="match status" value="1"/>
</dbReference>
<evidence type="ECO:0000256" key="4">
    <source>
        <dbReference type="ARBA" id="ARBA00022741"/>
    </source>
</evidence>
<proteinExistence type="predicted"/>
<dbReference type="GO" id="GO:0005829">
    <property type="term" value="C:cytosol"/>
    <property type="evidence" value="ECO:0007669"/>
    <property type="project" value="TreeGrafter"/>
</dbReference>
<evidence type="ECO:0000256" key="3">
    <source>
        <dbReference type="ARBA" id="ARBA00022598"/>
    </source>
</evidence>
<name>X1JH59_9ZZZZ</name>
<dbReference type="GO" id="GO:0004641">
    <property type="term" value="F:phosphoribosylformylglycinamidine cyclo-ligase activity"/>
    <property type="evidence" value="ECO:0007669"/>
    <property type="project" value="UniProtKB-EC"/>
</dbReference>
<dbReference type="InterPro" id="IPR004733">
    <property type="entry name" value="PurM_cligase"/>
</dbReference>
<dbReference type="PANTHER" id="PTHR10520:SF12">
    <property type="entry name" value="TRIFUNCTIONAL PURINE BIOSYNTHETIC PROTEIN ADENOSINE-3"/>
    <property type="match status" value="1"/>
</dbReference>
<evidence type="ECO:0000259" key="6">
    <source>
        <dbReference type="Pfam" id="PF02769"/>
    </source>
</evidence>
<dbReference type="GO" id="GO:0004637">
    <property type="term" value="F:phosphoribosylamine-glycine ligase activity"/>
    <property type="evidence" value="ECO:0007669"/>
    <property type="project" value="TreeGrafter"/>
</dbReference>
<comment type="caution">
    <text evidence="7">The sequence shown here is derived from an EMBL/GenBank/DDBJ whole genome shotgun (WGS) entry which is preliminary data.</text>
</comment>
<dbReference type="InterPro" id="IPR036676">
    <property type="entry name" value="PurM-like_C_sf"/>
</dbReference>
<dbReference type="SUPFAM" id="SSF56042">
    <property type="entry name" value="PurM C-terminal domain-like"/>
    <property type="match status" value="1"/>
</dbReference>
<comment type="pathway">
    <text evidence="1">Purine metabolism; IMP biosynthesis via de novo pathway; 5-amino-1-(5-phospho-D-ribosyl)imidazole from N(2)-formyl-N(1)-(5-phospho-D-ribosyl)glycinamide: step 2/2.</text>
</comment>
<sequence length="118" mass="12646">VKPVMAVLNAYKRRRAIKAMAHITGGGLPGNLPRVLPQGLTVRVKRNSWTVPGIFNLIAKAGPVDQVEMVRVFNMGVGFALVVARGHAGPVMSRLRKAGELCWVLGKVVKGGPALQWA</sequence>
<evidence type="ECO:0000256" key="5">
    <source>
        <dbReference type="ARBA" id="ARBA00022840"/>
    </source>
</evidence>
<dbReference type="EC" id="6.3.3.1" evidence="2"/>
<dbReference type="InterPro" id="IPR010918">
    <property type="entry name" value="PurM-like_C_dom"/>
</dbReference>
<feature type="domain" description="PurM-like C-terminal" evidence="6">
    <location>
        <begin position="12"/>
        <end position="112"/>
    </location>
</feature>
<evidence type="ECO:0000256" key="1">
    <source>
        <dbReference type="ARBA" id="ARBA00004686"/>
    </source>
</evidence>
<dbReference type="GO" id="GO:0005524">
    <property type="term" value="F:ATP binding"/>
    <property type="evidence" value="ECO:0007669"/>
    <property type="project" value="UniProtKB-KW"/>
</dbReference>
<dbReference type="Gene3D" id="3.90.650.10">
    <property type="entry name" value="PurM-like C-terminal domain"/>
    <property type="match status" value="1"/>
</dbReference>
<feature type="non-terminal residue" evidence="7">
    <location>
        <position position="1"/>
    </location>
</feature>
<reference evidence="7" key="1">
    <citation type="journal article" date="2014" name="Front. Microbiol.">
        <title>High frequency of phylogenetically diverse reductive dehalogenase-homologous genes in deep subseafloor sedimentary metagenomes.</title>
        <authorList>
            <person name="Kawai M."/>
            <person name="Futagami T."/>
            <person name="Toyoda A."/>
            <person name="Takaki Y."/>
            <person name="Nishi S."/>
            <person name="Hori S."/>
            <person name="Arai W."/>
            <person name="Tsubouchi T."/>
            <person name="Morono Y."/>
            <person name="Uchiyama I."/>
            <person name="Ito T."/>
            <person name="Fujiyama A."/>
            <person name="Inagaki F."/>
            <person name="Takami H."/>
        </authorList>
    </citation>
    <scope>NUCLEOTIDE SEQUENCE</scope>
    <source>
        <strain evidence="7">Expedition CK06-06</strain>
    </source>
</reference>
<organism evidence="7">
    <name type="scientific">marine sediment metagenome</name>
    <dbReference type="NCBI Taxonomy" id="412755"/>
    <lineage>
        <taxon>unclassified sequences</taxon>
        <taxon>metagenomes</taxon>
        <taxon>ecological metagenomes</taxon>
    </lineage>
</organism>
<dbReference type="EMBL" id="BARU01044409">
    <property type="protein sequence ID" value="GAH77659.1"/>
    <property type="molecule type" value="Genomic_DNA"/>
</dbReference>
<dbReference type="GO" id="GO:0006189">
    <property type="term" value="P:'de novo' IMP biosynthetic process"/>
    <property type="evidence" value="ECO:0007669"/>
    <property type="project" value="UniProtKB-UniPathway"/>
</dbReference>
<dbReference type="AlphaFoldDB" id="X1JH59"/>
<keyword evidence="5" id="KW-0067">ATP-binding</keyword>
<dbReference type="GO" id="GO:0046084">
    <property type="term" value="P:adenine biosynthetic process"/>
    <property type="evidence" value="ECO:0007669"/>
    <property type="project" value="TreeGrafter"/>
</dbReference>
<accession>X1JH59</accession>
<evidence type="ECO:0000313" key="7">
    <source>
        <dbReference type="EMBL" id="GAH77659.1"/>
    </source>
</evidence>
<evidence type="ECO:0000256" key="2">
    <source>
        <dbReference type="ARBA" id="ARBA00013047"/>
    </source>
</evidence>
<gene>
    <name evidence="7" type="ORF">S03H2_67734</name>
</gene>